<sequence length="191" mass="22078">MARRSGRKTKAPEHFDPVVQIRDNSTLTSKKTKRQKRNLLTSANALQTNSPILKEDIQSLFASTILRWSSMTEETKRNLIDAFPPAYRIHNTDETGKLQCPISEEFVANDSIIKRDVARFKRDVEAGYYLKKWQDEGEKAMKERAEGHFNDYIKQHAEDSFGETQESHKGHKMMYCMDEKKTESDSESKGD</sequence>
<keyword evidence="3" id="KW-1185">Reference proteome</keyword>
<reference evidence="2" key="1">
    <citation type="submission" date="2020-02" db="EMBL/GenBank/DDBJ databases">
        <authorList>
            <person name="Palmer J.M."/>
        </authorList>
    </citation>
    <scope>NUCLEOTIDE SEQUENCE</scope>
    <source>
        <strain evidence="2">EPUS1.4</strain>
        <tissue evidence="2">Thallus</tissue>
    </source>
</reference>
<proteinExistence type="predicted"/>
<dbReference type="EMBL" id="JAACFV010000073">
    <property type="protein sequence ID" value="KAF7507164.1"/>
    <property type="molecule type" value="Genomic_DNA"/>
</dbReference>
<gene>
    <name evidence="2" type="ORF">GJ744_010846</name>
</gene>
<feature type="domain" description="ASX DEUBAD" evidence="1">
    <location>
        <begin position="28"/>
        <end position="163"/>
    </location>
</feature>
<evidence type="ECO:0000313" key="2">
    <source>
        <dbReference type="EMBL" id="KAF7507164.1"/>
    </source>
</evidence>
<dbReference type="Pfam" id="PF13919">
    <property type="entry name" value="ASXH"/>
    <property type="match status" value="1"/>
</dbReference>
<dbReference type="InterPro" id="IPR028020">
    <property type="entry name" value="ASX_DEUBAD_dom"/>
</dbReference>
<evidence type="ECO:0000259" key="1">
    <source>
        <dbReference type="Pfam" id="PF13919"/>
    </source>
</evidence>
<protein>
    <recommendedName>
        <fullName evidence="1">ASX DEUBAD domain-containing protein</fullName>
    </recommendedName>
</protein>
<comment type="caution">
    <text evidence="2">The sequence shown here is derived from an EMBL/GenBank/DDBJ whole genome shotgun (WGS) entry which is preliminary data.</text>
</comment>
<accession>A0A8H7AFK4</accession>
<name>A0A8H7AFK4_9EURO</name>
<dbReference type="AlphaFoldDB" id="A0A8H7AFK4"/>
<evidence type="ECO:0000313" key="3">
    <source>
        <dbReference type="Proteomes" id="UP000606974"/>
    </source>
</evidence>
<dbReference type="Proteomes" id="UP000606974">
    <property type="component" value="Unassembled WGS sequence"/>
</dbReference>
<dbReference type="OrthoDB" id="2289918at2759"/>
<organism evidence="2 3">
    <name type="scientific">Endocarpon pusillum</name>
    <dbReference type="NCBI Taxonomy" id="364733"/>
    <lineage>
        <taxon>Eukaryota</taxon>
        <taxon>Fungi</taxon>
        <taxon>Dikarya</taxon>
        <taxon>Ascomycota</taxon>
        <taxon>Pezizomycotina</taxon>
        <taxon>Eurotiomycetes</taxon>
        <taxon>Chaetothyriomycetidae</taxon>
        <taxon>Verrucariales</taxon>
        <taxon>Verrucariaceae</taxon>
        <taxon>Endocarpon</taxon>
    </lineage>
</organism>